<dbReference type="PANTHER" id="PTHR31151">
    <property type="entry name" value="PROLINE-TRNA LIGASE (DUF1680)"/>
    <property type="match status" value="1"/>
</dbReference>
<dbReference type="SUPFAM" id="SSF48208">
    <property type="entry name" value="Six-hairpin glycosidases"/>
    <property type="match status" value="1"/>
</dbReference>
<dbReference type="Proteomes" id="UP000007882">
    <property type="component" value="Chromosome"/>
</dbReference>
<dbReference type="EMBL" id="AP012319">
    <property type="protein sequence ID" value="BAL87711.1"/>
    <property type="molecule type" value="Genomic_DNA"/>
</dbReference>
<name>I0H3X4_ACTM4</name>
<dbReference type="InterPro" id="IPR008928">
    <property type="entry name" value="6-hairpin_glycosidase_sf"/>
</dbReference>
<dbReference type="PATRIC" id="fig|512565.3.peg.2490"/>
<dbReference type="STRING" id="512565.AMIS_24910"/>
<feature type="domain" description="LamG-like jellyroll fold" evidence="4">
    <location>
        <begin position="215"/>
        <end position="350"/>
    </location>
</feature>
<protein>
    <recommendedName>
        <fullName evidence="4">LamG-like jellyroll fold domain-containing protein</fullName>
    </recommendedName>
</protein>
<feature type="compositionally biased region" description="Gly residues" evidence="3">
    <location>
        <begin position="34"/>
        <end position="46"/>
    </location>
</feature>
<dbReference type="HOGENOM" id="CLU_008033_2_0_11"/>
<keyword evidence="2" id="KW-1015">Disulfide bond</keyword>
<evidence type="ECO:0000313" key="5">
    <source>
        <dbReference type="EMBL" id="BAL87711.1"/>
    </source>
</evidence>
<dbReference type="GO" id="GO:0005975">
    <property type="term" value="P:carbohydrate metabolic process"/>
    <property type="evidence" value="ECO:0007669"/>
    <property type="project" value="InterPro"/>
</dbReference>
<sequence>MTDNSISRRRLLQYSAAAAGATLIAAGTPAEAHGGTGAHGGGGHLPHGGTRPVTVNGFPVPPSWKAVPFGLDQVDLLPSIFTEKRDRILAYARAYDADRIVSNFRTAAGLDNRGAQPPGGWDDATGNLRGHYSGHFISMLAQAWADTGEAIFKEKLDYIVTALKECQDAWTAQVGTPGTPPPPATWTAGKSGGGLQLSGDGQYVGLPDATIDGLTKVTIAMWVKLDEQRTWSRAFDFGTGTAANMFLTIHDGVGPRFAITTGGSGGEQRIGSTTPLPINQWVHLAVTLDGQVGTLYVDGQAVGTNPAMTLTPAALGAPKNNWIGRSQYGDAHLKGVVDEFHLFDRALTAEEISGELRGNLAWYRFDETEGTTVADASGRDWDAAVITGVGGAPGPSHAGFLAAYPETQFVLLEQLTTYPAIWAPYYTCHKIMRGLLDAHTLGGNATALDVVRGMGEWAHSRLSKLPREQLDRMWALYIAGEYGGMNEVMVDLATLTGNKTFLETARFFDNTKLLADCVADIDSLDGKHANQHIPQFLGYLRLYENGADKTYRTAAANFFDMVVPHRTYMHGGTGQGEVFRKRDVIAGSIVNTTNAESCAAYNMLKVARNLFSHAPDGRFMDYYEKALVNQILASRRDVDSTTDPLVTYMVPVGPGARRGYGNIGTCCGGTGLENHTKYQDTIWFRSAKSDTLYVNLYIPSTLNWAAKKLTVTQTGDYPRSPETTLTITGSARLDLRLRVPSWADDDFSVTVNSKIQRVRAGRDGYVSLDRHWRSGDTITVSSPYRLHVERALDDPSLQALLYGPLALVAKSTSTDYLPMSWYSSLPLTGDLAGVVKPGTRPNTFTAGDVPFEPFYIGDTAAYHAYFRRQEPTIVFAGVDSGVPNRAGDDGTTFLDELWSRAPFRSKREFQRAVSDTARRWERAGLLSREEAAAVRKAAA</sequence>
<evidence type="ECO:0000313" key="6">
    <source>
        <dbReference type="Proteomes" id="UP000007882"/>
    </source>
</evidence>
<evidence type="ECO:0000256" key="2">
    <source>
        <dbReference type="ARBA" id="ARBA00023157"/>
    </source>
</evidence>
<feature type="region of interest" description="Disordered" evidence="3">
    <location>
        <begin position="32"/>
        <end position="51"/>
    </location>
</feature>
<dbReference type="RefSeq" id="WP_014442606.1">
    <property type="nucleotide sequence ID" value="NC_017093.1"/>
</dbReference>
<organism evidence="5 6">
    <name type="scientific">Actinoplanes missouriensis (strain ATCC 14538 / DSM 43046 / CBS 188.64 / JCM 3121 / NBRC 102363 / NCIMB 12654 / NRRL B-3342 / UNCC 431)</name>
    <dbReference type="NCBI Taxonomy" id="512565"/>
    <lineage>
        <taxon>Bacteria</taxon>
        <taxon>Bacillati</taxon>
        <taxon>Actinomycetota</taxon>
        <taxon>Actinomycetes</taxon>
        <taxon>Micromonosporales</taxon>
        <taxon>Micromonosporaceae</taxon>
        <taxon>Actinoplanes</taxon>
    </lineage>
</organism>
<accession>I0H3X4</accession>
<dbReference type="KEGG" id="ams:AMIS_24910"/>
<keyword evidence="6" id="KW-1185">Reference proteome</keyword>
<dbReference type="Pfam" id="PF20736">
    <property type="entry name" value="Glyco_hydro127M"/>
    <property type="match status" value="1"/>
</dbReference>
<keyword evidence="1" id="KW-0732">Signal</keyword>
<dbReference type="Pfam" id="PF13385">
    <property type="entry name" value="Laminin_G_3"/>
    <property type="match status" value="1"/>
</dbReference>
<dbReference type="SUPFAM" id="SSF49899">
    <property type="entry name" value="Concanavalin A-like lectins/glucanases"/>
    <property type="match status" value="1"/>
</dbReference>
<dbReference type="Pfam" id="PF07944">
    <property type="entry name" value="Beta-AFase-like_GH127_cat"/>
    <property type="match status" value="2"/>
</dbReference>
<dbReference type="eggNOG" id="COG3533">
    <property type="taxonomic scope" value="Bacteria"/>
</dbReference>
<dbReference type="InterPro" id="IPR006311">
    <property type="entry name" value="TAT_signal"/>
</dbReference>
<dbReference type="Gene3D" id="2.60.120.200">
    <property type="match status" value="1"/>
</dbReference>
<dbReference type="InterPro" id="IPR006558">
    <property type="entry name" value="LamG-like"/>
</dbReference>
<dbReference type="PROSITE" id="PS51318">
    <property type="entry name" value="TAT"/>
    <property type="match status" value="1"/>
</dbReference>
<proteinExistence type="predicted"/>
<gene>
    <name evidence="5" type="ordered locus">AMIS_24910</name>
</gene>
<reference evidence="5 6" key="1">
    <citation type="submission" date="2012-02" db="EMBL/GenBank/DDBJ databases">
        <title>Complete genome sequence of Actinoplanes missouriensis 431 (= NBRC 102363).</title>
        <authorList>
            <person name="Ohnishi Y."/>
            <person name="Ishikawa J."/>
            <person name="Sekine M."/>
            <person name="Hosoyama A."/>
            <person name="Harada T."/>
            <person name="Narita H."/>
            <person name="Hata T."/>
            <person name="Konno Y."/>
            <person name="Tutikane K."/>
            <person name="Fujita N."/>
            <person name="Horinouchi S."/>
            <person name="Hayakawa M."/>
        </authorList>
    </citation>
    <scope>NUCLEOTIDE SEQUENCE [LARGE SCALE GENOMIC DNA]</scope>
    <source>
        <strain evidence="6">ATCC 14538 / DSM 43046 / CBS 188.64 / JCM 3121 / NBRC 102363 / NCIMB 12654 / NRRL B-3342 / UNCC 431</strain>
    </source>
</reference>
<evidence type="ECO:0000256" key="3">
    <source>
        <dbReference type="SAM" id="MobiDB-lite"/>
    </source>
</evidence>
<dbReference type="PANTHER" id="PTHR31151:SF0">
    <property type="entry name" value="PROLINE-TRNA LIGASE (DUF1680)"/>
    <property type="match status" value="1"/>
</dbReference>
<dbReference type="AlphaFoldDB" id="I0H3X4"/>
<evidence type="ECO:0000259" key="4">
    <source>
        <dbReference type="SMART" id="SM00560"/>
    </source>
</evidence>
<evidence type="ECO:0000256" key="1">
    <source>
        <dbReference type="ARBA" id="ARBA00022729"/>
    </source>
</evidence>
<dbReference type="OrthoDB" id="9757939at2"/>
<dbReference type="InterPro" id="IPR012878">
    <property type="entry name" value="Beta-AFase-like_GH127_cat"/>
</dbReference>
<dbReference type="InterPro" id="IPR013320">
    <property type="entry name" value="ConA-like_dom_sf"/>
</dbReference>
<dbReference type="InterPro" id="IPR049046">
    <property type="entry name" value="Beta-AFase-like_GH127_middle"/>
</dbReference>
<dbReference type="SMART" id="SM00560">
    <property type="entry name" value="LamGL"/>
    <property type="match status" value="1"/>
</dbReference>